<evidence type="ECO:0000256" key="1">
    <source>
        <dbReference type="SAM" id="Phobius"/>
    </source>
</evidence>
<dbReference type="AlphaFoldDB" id="B4N090"/>
<keyword evidence="1" id="KW-0812">Transmembrane</keyword>
<sequence>MFRSELQPGLPLHHFPTPTQLQVLQQRVEDNQQRRPQPPFAAQNVRAPSDASDDRHEEVGLFMRRCYMTAGLFIVVTAWQWMILSYVLKQDGDYIIGGFICLVSSFAVLVILAICVQFRHNVACGYILGWLFVETAAMGIVLMMPERSLEHICLTLLVALSVLVFCYLLGAWVPKVVLPGEITVFLFLVIFIVMSIILLTLSIVTDQPKYKTLYFVLLAVFLVPTSVYHSQVIHGRRFRVPSKEFINFAVSVYVNFLMFFASIYYSMWAWEW</sequence>
<dbReference type="HOGENOM" id="CLU_072902_0_0_1"/>
<keyword evidence="1" id="KW-1133">Transmembrane helix</keyword>
<gene>
    <name evidence="2" type="primary">Dwil\GK24521</name>
    <name evidence="2" type="ORF">Dwil_GK24521</name>
</gene>
<keyword evidence="1" id="KW-0472">Membrane</keyword>
<feature type="transmembrane region" description="Helical" evidence="1">
    <location>
        <begin position="213"/>
        <end position="233"/>
    </location>
</feature>
<feature type="transmembrane region" description="Helical" evidence="1">
    <location>
        <begin position="149"/>
        <end position="170"/>
    </location>
</feature>
<dbReference type="EMBL" id="CH963920">
    <property type="protein sequence ID" value="EDW77503.2"/>
    <property type="molecule type" value="Genomic_DNA"/>
</dbReference>
<dbReference type="KEGG" id="dwi:6643919"/>
<dbReference type="Proteomes" id="UP000007798">
    <property type="component" value="Unassembled WGS sequence"/>
</dbReference>
<protein>
    <submittedName>
        <fullName evidence="2">Uncharacterized protein</fullName>
    </submittedName>
</protein>
<feature type="transmembrane region" description="Helical" evidence="1">
    <location>
        <begin position="123"/>
        <end position="143"/>
    </location>
</feature>
<evidence type="ECO:0000313" key="2">
    <source>
        <dbReference type="EMBL" id="EDW77503.2"/>
    </source>
</evidence>
<evidence type="ECO:0000313" key="3">
    <source>
        <dbReference type="Proteomes" id="UP000007798"/>
    </source>
</evidence>
<proteinExistence type="predicted"/>
<feature type="transmembrane region" description="Helical" evidence="1">
    <location>
        <begin position="94"/>
        <end position="116"/>
    </location>
</feature>
<organism evidence="2 3">
    <name type="scientific">Drosophila willistoni</name>
    <name type="common">Fruit fly</name>
    <dbReference type="NCBI Taxonomy" id="7260"/>
    <lineage>
        <taxon>Eukaryota</taxon>
        <taxon>Metazoa</taxon>
        <taxon>Ecdysozoa</taxon>
        <taxon>Arthropoda</taxon>
        <taxon>Hexapoda</taxon>
        <taxon>Insecta</taxon>
        <taxon>Pterygota</taxon>
        <taxon>Neoptera</taxon>
        <taxon>Endopterygota</taxon>
        <taxon>Diptera</taxon>
        <taxon>Brachycera</taxon>
        <taxon>Muscomorpha</taxon>
        <taxon>Ephydroidea</taxon>
        <taxon>Drosophilidae</taxon>
        <taxon>Drosophila</taxon>
        <taxon>Sophophora</taxon>
    </lineage>
</organism>
<reference evidence="2 3" key="1">
    <citation type="journal article" date="2007" name="Nature">
        <title>Evolution of genes and genomes on the Drosophila phylogeny.</title>
        <authorList>
            <consortium name="Drosophila 12 Genomes Consortium"/>
            <person name="Clark A.G."/>
            <person name="Eisen M.B."/>
            <person name="Smith D.R."/>
            <person name="Bergman C.M."/>
            <person name="Oliver B."/>
            <person name="Markow T.A."/>
            <person name="Kaufman T.C."/>
            <person name="Kellis M."/>
            <person name="Gelbart W."/>
            <person name="Iyer V.N."/>
            <person name="Pollard D.A."/>
            <person name="Sackton T.B."/>
            <person name="Larracuente A.M."/>
            <person name="Singh N.D."/>
            <person name="Abad J.P."/>
            <person name="Abt D.N."/>
            <person name="Adryan B."/>
            <person name="Aguade M."/>
            <person name="Akashi H."/>
            <person name="Anderson W.W."/>
            <person name="Aquadro C.F."/>
            <person name="Ardell D.H."/>
            <person name="Arguello R."/>
            <person name="Artieri C.G."/>
            <person name="Barbash D.A."/>
            <person name="Barker D."/>
            <person name="Barsanti P."/>
            <person name="Batterham P."/>
            <person name="Batzoglou S."/>
            <person name="Begun D."/>
            <person name="Bhutkar A."/>
            <person name="Blanco E."/>
            <person name="Bosak S.A."/>
            <person name="Bradley R.K."/>
            <person name="Brand A.D."/>
            <person name="Brent M.R."/>
            <person name="Brooks A.N."/>
            <person name="Brown R.H."/>
            <person name="Butlin R.K."/>
            <person name="Caggese C."/>
            <person name="Calvi B.R."/>
            <person name="Bernardo de Carvalho A."/>
            <person name="Caspi A."/>
            <person name="Castrezana S."/>
            <person name="Celniker S.E."/>
            <person name="Chang J.L."/>
            <person name="Chapple C."/>
            <person name="Chatterji S."/>
            <person name="Chinwalla A."/>
            <person name="Civetta A."/>
            <person name="Clifton S.W."/>
            <person name="Comeron J.M."/>
            <person name="Costello J.C."/>
            <person name="Coyne J.A."/>
            <person name="Daub J."/>
            <person name="David R.G."/>
            <person name="Delcher A.L."/>
            <person name="Delehaunty K."/>
            <person name="Do C.B."/>
            <person name="Ebling H."/>
            <person name="Edwards K."/>
            <person name="Eickbush T."/>
            <person name="Evans J.D."/>
            <person name="Filipski A."/>
            <person name="Findeiss S."/>
            <person name="Freyhult E."/>
            <person name="Fulton L."/>
            <person name="Fulton R."/>
            <person name="Garcia A.C."/>
            <person name="Gardiner A."/>
            <person name="Garfield D.A."/>
            <person name="Garvin B.E."/>
            <person name="Gibson G."/>
            <person name="Gilbert D."/>
            <person name="Gnerre S."/>
            <person name="Godfrey J."/>
            <person name="Good R."/>
            <person name="Gotea V."/>
            <person name="Gravely B."/>
            <person name="Greenberg A.J."/>
            <person name="Griffiths-Jones S."/>
            <person name="Gross S."/>
            <person name="Guigo R."/>
            <person name="Gustafson E.A."/>
            <person name="Haerty W."/>
            <person name="Hahn M.W."/>
            <person name="Halligan D.L."/>
            <person name="Halpern A.L."/>
            <person name="Halter G.M."/>
            <person name="Han M.V."/>
            <person name="Heger A."/>
            <person name="Hillier L."/>
            <person name="Hinrichs A.S."/>
            <person name="Holmes I."/>
            <person name="Hoskins R.A."/>
            <person name="Hubisz M.J."/>
            <person name="Hultmark D."/>
            <person name="Huntley M.A."/>
            <person name="Jaffe D.B."/>
            <person name="Jagadeeshan S."/>
            <person name="Jeck W.R."/>
            <person name="Johnson J."/>
            <person name="Jones C.D."/>
            <person name="Jordan W.C."/>
            <person name="Karpen G.H."/>
            <person name="Kataoka E."/>
            <person name="Keightley P.D."/>
            <person name="Kheradpour P."/>
            <person name="Kirkness E.F."/>
            <person name="Koerich L.B."/>
            <person name="Kristiansen K."/>
            <person name="Kudrna D."/>
            <person name="Kulathinal R.J."/>
            <person name="Kumar S."/>
            <person name="Kwok R."/>
            <person name="Lander E."/>
            <person name="Langley C.H."/>
            <person name="Lapoint R."/>
            <person name="Lazzaro B.P."/>
            <person name="Lee S.J."/>
            <person name="Levesque L."/>
            <person name="Li R."/>
            <person name="Lin C.F."/>
            <person name="Lin M.F."/>
            <person name="Lindblad-Toh K."/>
            <person name="Llopart A."/>
            <person name="Long M."/>
            <person name="Low L."/>
            <person name="Lozovsky E."/>
            <person name="Lu J."/>
            <person name="Luo M."/>
            <person name="Machado C.A."/>
            <person name="Makalowski W."/>
            <person name="Marzo M."/>
            <person name="Matsuda M."/>
            <person name="Matzkin L."/>
            <person name="McAllister B."/>
            <person name="McBride C.S."/>
            <person name="McKernan B."/>
            <person name="McKernan K."/>
            <person name="Mendez-Lago M."/>
            <person name="Minx P."/>
            <person name="Mollenhauer M.U."/>
            <person name="Montooth K."/>
            <person name="Mount S.M."/>
            <person name="Mu X."/>
            <person name="Myers E."/>
            <person name="Negre B."/>
            <person name="Newfeld S."/>
            <person name="Nielsen R."/>
            <person name="Noor M.A."/>
            <person name="O'Grady P."/>
            <person name="Pachter L."/>
            <person name="Papaceit M."/>
            <person name="Parisi M.J."/>
            <person name="Parisi M."/>
            <person name="Parts L."/>
            <person name="Pedersen J.S."/>
            <person name="Pesole G."/>
            <person name="Phillippy A.M."/>
            <person name="Ponting C.P."/>
            <person name="Pop M."/>
            <person name="Porcelli D."/>
            <person name="Powell J.R."/>
            <person name="Prohaska S."/>
            <person name="Pruitt K."/>
            <person name="Puig M."/>
            <person name="Quesneville H."/>
            <person name="Ram K.R."/>
            <person name="Rand D."/>
            <person name="Rasmussen M.D."/>
            <person name="Reed L.K."/>
            <person name="Reenan R."/>
            <person name="Reily A."/>
            <person name="Remington K.A."/>
            <person name="Rieger T.T."/>
            <person name="Ritchie M.G."/>
            <person name="Robin C."/>
            <person name="Rogers Y.H."/>
            <person name="Rohde C."/>
            <person name="Rozas J."/>
            <person name="Rubenfield M.J."/>
            <person name="Ruiz A."/>
            <person name="Russo S."/>
            <person name="Salzberg S.L."/>
            <person name="Sanchez-Gracia A."/>
            <person name="Saranga D.J."/>
            <person name="Sato H."/>
            <person name="Schaeffer S.W."/>
            <person name="Schatz M.C."/>
            <person name="Schlenke T."/>
            <person name="Schwartz R."/>
            <person name="Segarra C."/>
            <person name="Singh R.S."/>
            <person name="Sirot L."/>
            <person name="Sirota M."/>
            <person name="Sisneros N.B."/>
            <person name="Smith C.D."/>
            <person name="Smith T.F."/>
            <person name="Spieth J."/>
            <person name="Stage D.E."/>
            <person name="Stark A."/>
            <person name="Stephan W."/>
            <person name="Strausberg R.L."/>
            <person name="Strempel S."/>
            <person name="Sturgill D."/>
            <person name="Sutton G."/>
            <person name="Sutton G.G."/>
            <person name="Tao W."/>
            <person name="Teichmann S."/>
            <person name="Tobari Y.N."/>
            <person name="Tomimura Y."/>
            <person name="Tsolas J.M."/>
            <person name="Valente V.L."/>
            <person name="Venter E."/>
            <person name="Venter J.C."/>
            <person name="Vicario S."/>
            <person name="Vieira F.G."/>
            <person name="Vilella A.J."/>
            <person name="Villasante A."/>
            <person name="Walenz B."/>
            <person name="Wang J."/>
            <person name="Wasserman M."/>
            <person name="Watts T."/>
            <person name="Wilson D."/>
            <person name="Wilson R.K."/>
            <person name="Wing R.A."/>
            <person name="Wolfner M.F."/>
            <person name="Wong A."/>
            <person name="Wong G.K."/>
            <person name="Wu C.I."/>
            <person name="Wu G."/>
            <person name="Yamamoto D."/>
            <person name="Yang H.P."/>
            <person name="Yang S.P."/>
            <person name="Yorke J.A."/>
            <person name="Yoshida K."/>
            <person name="Zdobnov E."/>
            <person name="Zhang P."/>
            <person name="Zhang Y."/>
            <person name="Zimin A.V."/>
            <person name="Baldwin J."/>
            <person name="Abdouelleil A."/>
            <person name="Abdulkadir J."/>
            <person name="Abebe A."/>
            <person name="Abera B."/>
            <person name="Abreu J."/>
            <person name="Acer S.C."/>
            <person name="Aftuck L."/>
            <person name="Alexander A."/>
            <person name="An P."/>
            <person name="Anderson E."/>
            <person name="Anderson S."/>
            <person name="Arachi H."/>
            <person name="Azer M."/>
            <person name="Bachantsang P."/>
            <person name="Barry A."/>
            <person name="Bayul T."/>
            <person name="Berlin A."/>
            <person name="Bessette D."/>
            <person name="Bloom T."/>
            <person name="Blye J."/>
            <person name="Boguslavskiy L."/>
            <person name="Bonnet C."/>
            <person name="Boukhgalter B."/>
            <person name="Bourzgui I."/>
            <person name="Brown A."/>
            <person name="Cahill P."/>
            <person name="Channer S."/>
            <person name="Cheshatsang Y."/>
            <person name="Chuda L."/>
            <person name="Citroen M."/>
            <person name="Collymore A."/>
            <person name="Cooke P."/>
            <person name="Costello M."/>
            <person name="D'Aco K."/>
            <person name="Daza R."/>
            <person name="De Haan G."/>
            <person name="DeGray S."/>
            <person name="DeMaso C."/>
            <person name="Dhargay N."/>
            <person name="Dooley K."/>
            <person name="Dooley E."/>
            <person name="Doricent M."/>
            <person name="Dorje P."/>
            <person name="Dorjee K."/>
            <person name="Dupes A."/>
            <person name="Elong R."/>
            <person name="Falk J."/>
            <person name="Farina A."/>
            <person name="Faro S."/>
            <person name="Ferguson D."/>
            <person name="Fisher S."/>
            <person name="Foley C.D."/>
            <person name="Franke A."/>
            <person name="Friedrich D."/>
            <person name="Gadbois L."/>
            <person name="Gearin G."/>
            <person name="Gearin C.R."/>
            <person name="Giannoukos G."/>
            <person name="Goode T."/>
            <person name="Graham J."/>
            <person name="Grandbois E."/>
            <person name="Grewal S."/>
            <person name="Gyaltsen K."/>
            <person name="Hafez N."/>
            <person name="Hagos B."/>
            <person name="Hall J."/>
            <person name="Henson C."/>
            <person name="Hollinger A."/>
            <person name="Honan T."/>
            <person name="Huard M.D."/>
            <person name="Hughes L."/>
            <person name="Hurhula B."/>
            <person name="Husby M.E."/>
            <person name="Kamat A."/>
            <person name="Kanga B."/>
            <person name="Kashin S."/>
            <person name="Khazanovich D."/>
            <person name="Kisner P."/>
            <person name="Lance K."/>
            <person name="Lara M."/>
            <person name="Lee W."/>
            <person name="Lennon N."/>
            <person name="Letendre F."/>
            <person name="LeVine R."/>
            <person name="Lipovsky A."/>
            <person name="Liu X."/>
            <person name="Liu J."/>
            <person name="Liu S."/>
            <person name="Lokyitsang T."/>
            <person name="Lokyitsang Y."/>
            <person name="Lubonja R."/>
            <person name="Lui A."/>
            <person name="MacDonald P."/>
            <person name="Magnisalis V."/>
            <person name="Maru K."/>
            <person name="Matthews C."/>
            <person name="McCusker W."/>
            <person name="McDonough S."/>
            <person name="Mehta T."/>
            <person name="Meldrim J."/>
            <person name="Meneus L."/>
            <person name="Mihai O."/>
            <person name="Mihalev A."/>
            <person name="Mihova T."/>
            <person name="Mittelman R."/>
            <person name="Mlenga V."/>
            <person name="Montmayeur A."/>
            <person name="Mulrain L."/>
            <person name="Navidi A."/>
            <person name="Naylor J."/>
            <person name="Negash T."/>
            <person name="Nguyen T."/>
            <person name="Nguyen N."/>
            <person name="Nicol R."/>
            <person name="Norbu C."/>
            <person name="Norbu N."/>
            <person name="Novod N."/>
            <person name="O'Neill B."/>
            <person name="Osman S."/>
            <person name="Markiewicz E."/>
            <person name="Oyono O.L."/>
            <person name="Patti C."/>
            <person name="Phunkhang P."/>
            <person name="Pierre F."/>
            <person name="Priest M."/>
            <person name="Raghuraman S."/>
            <person name="Rege F."/>
            <person name="Reyes R."/>
            <person name="Rise C."/>
            <person name="Rogov P."/>
            <person name="Ross K."/>
            <person name="Ryan E."/>
            <person name="Settipalli S."/>
            <person name="Shea T."/>
            <person name="Sherpa N."/>
            <person name="Shi L."/>
            <person name="Shih D."/>
            <person name="Sparrow T."/>
            <person name="Spaulding J."/>
            <person name="Stalker J."/>
            <person name="Stange-Thomann N."/>
            <person name="Stavropoulos S."/>
            <person name="Stone C."/>
            <person name="Strader C."/>
            <person name="Tesfaye S."/>
            <person name="Thomson T."/>
            <person name="Thoulutsang Y."/>
            <person name="Thoulutsang D."/>
            <person name="Topham K."/>
            <person name="Topping I."/>
            <person name="Tsamla T."/>
            <person name="Vassiliev H."/>
            <person name="Vo A."/>
            <person name="Wangchuk T."/>
            <person name="Wangdi T."/>
            <person name="Weiand M."/>
            <person name="Wilkinson J."/>
            <person name="Wilson A."/>
            <person name="Yadav S."/>
            <person name="Young G."/>
            <person name="Yu Q."/>
            <person name="Zembek L."/>
            <person name="Zhong D."/>
            <person name="Zimmer A."/>
            <person name="Zwirko Z."/>
            <person name="Jaffe D.B."/>
            <person name="Alvarez P."/>
            <person name="Brockman W."/>
            <person name="Butler J."/>
            <person name="Chin C."/>
            <person name="Gnerre S."/>
            <person name="Grabherr M."/>
            <person name="Kleber M."/>
            <person name="Mauceli E."/>
            <person name="MacCallum I."/>
        </authorList>
    </citation>
    <scope>NUCLEOTIDE SEQUENCE [LARGE SCALE GENOMIC DNA]</scope>
    <source>
        <strain evidence="3">Tucson 14030-0811.24</strain>
    </source>
</reference>
<name>B4N090_DROWI</name>
<dbReference type="eggNOG" id="ENOG502T9HB">
    <property type="taxonomic scope" value="Eukaryota"/>
</dbReference>
<feature type="transmembrane region" description="Helical" evidence="1">
    <location>
        <begin position="66"/>
        <end position="88"/>
    </location>
</feature>
<feature type="transmembrane region" description="Helical" evidence="1">
    <location>
        <begin position="245"/>
        <end position="267"/>
    </location>
</feature>
<dbReference type="InParanoid" id="B4N090"/>
<dbReference type="OrthoDB" id="7845278at2759"/>
<feature type="transmembrane region" description="Helical" evidence="1">
    <location>
        <begin position="182"/>
        <end position="201"/>
    </location>
</feature>
<keyword evidence="3" id="KW-1185">Reference proteome</keyword>
<accession>B4N090</accession>